<dbReference type="EC" id="2.1.1.14" evidence="2"/>
<dbReference type="InterPro" id="IPR038071">
    <property type="entry name" value="UROD/MetE-like_sf"/>
</dbReference>
<name>A0ABW2NLA4_9BACL</name>
<dbReference type="SUPFAM" id="SSF51726">
    <property type="entry name" value="UROD/MetE-like"/>
    <property type="match status" value="1"/>
</dbReference>
<dbReference type="PANTHER" id="PTHR43844">
    <property type="entry name" value="METHIONINE SYNTHASE"/>
    <property type="match status" value="1"/>
</dbReference>
<reference evidence="3" key="1">
    <citation type="journal article" date="2019" name="Int. J. Syst. Evol. Microbiol.">
        <title>The Global Catalogue of Microorganisms (GCM) 10K type strain sequencing project: providing services to taxonomists for standard genome sequencing and annotation.</title>
        <authorList>
            <consortium name="The Broad Institute Genomics Platform"/>
            <consortium name="The Broad Institute Genome Sequencing Center for Infectious Disease"/>
            <person name="Wu L."/>
            <person name="Ma J."/>
        </authorList>
    </citation>
    <scope>NUCLEOTIDE SEQUENCE [LARGE SCALE GENOMIC DNA]</scope>
    <source>
        <strain evidence="3">JCM 4738</strain>
    </source>
</reference>
<dbReference type="InterPro" id="IPR002629">
    <property type="entry name" value="Met_Synth_C/arc"/>
</dbReference>
<dbReference type="GO" id="GO:0032259">
    <property type="term" value="P:methylation"/>
    <property type="evidence" value="ECO:0007669"/>
    <property type="project" value="UniProtKB-KW"/>
</dbReference>
<dbReference type="Gene3D" id="3.20.20.210">
    <property type="match status" value="1"/>
</dbReference>
<accession>A0ABW2NLA4</accession>
<comment type="caution">
    <text evidence="2">The sequence shown here is derived from an EMBL/GenBank/DDBJ whole genome shotgun (WGS) entry which is preliminary data.</text>
</comment>
<evidence type="ECO:0000259" key="1">
    <source>
        <dbReference type="Pfam" id="PF01717"/>
    </source>
</evidence>
<dbReference type="EMBL" id="JBHTCT010000038">
    <property type="protein sequence ID" value="MFC7366695.1"/>
    <property type="molecule type" value="Genomic_DNA"/>
</dbReference>
<proteinExistence type="predicted"/>
<dbReference type="Proteomes" id="UP001596483">
    <property type="component" value="Unassembled WGS sequence"/>
</dbReference>
<dbReference type="Pfam" id="PF01717">
    <property type="entry name" value="Meth_synt_2"/>
    <property type="match status" value="1"/>
</dbReference>
<gene>
    <name evidence="2" type="ORF">ACFQQH_16305</name>
</gene>
<dbReference type="PANTHER" id="PTHR43844:SF1">
    <property type="entry name" value="METHIONINE SYNTHASE"/>
    <property type="match status" value="1"/>
</dbReference>
<evidence type="ECO:0000313" key="2">
    <source>
        <dbReference type="EMBL" id="MFC7366695.1"/>
    </source>
</evidence>
<organism evidence="2 3">
    <name type="scientific">Bhargavaea changchunensis</name>
    <dbReference type="NCBI Taxonomy" id="2134037"/>
    <lineage>
        <taxon>Bacteria</taxon>
        <taxon>Bacillati</taxon>
        <taxon>Bacillota</taxon>
        <taxon>Bacilli</taxon>
        <taxon>Bacillales</taxon>
        <taxon>Caryophanaceae</taxon>
        <taxon>Bhargavaea</taxon>
    </lineage>
</organism>
<evidence type="ECO:0000313" key="3">
    <source>
        <dbReference type="Proteomes" id="UP001596483"/>
    </source>
</evidence>
<keyword evidence="2" id="KW-0489">Methyltransferase</keyword>
<feature type="domain" description="Cobalamin-independent methionine synthase MetE C-terminal/archaeal" evidence="1">
    <location>
        <begin position="169"/>
        <end position="349"/>
    </location>
</feature>
<sequence>MTANLPETKSVRTPFKADHVGSFLRPERLKKAREQFKEGSITHEELTRVEDEEITKLVSAQLENGLTAVTDGEFRRTWWHMDFLLGLDGIEYTETGEGIPFNGIKTKAHGYKVTGRIGYSGNHPFLDHFRKLQEIAGEGVKVKYTIPSPNMLFFHSGIETGLYQNGEDFYKDLIPAYRAFIKDLYDAGCRYLQLDDTAWSLFFSEESRALARAFGSDPDRLVHKFAEAINGAIEGRPDDLLVTMHICRGNFRSSYASSGSYEGASEVIFSKLNVDGLFLEFDDERSGGFEPLRFVNRPDLTIVLGLVTSKFPELEDEEQVKARIREAATYVPLQQLALSPQCGFASTEEGNILTEEEQWAKVRHIAKIAEEVWGPKA</sequence>
<dbReference type="GO" id="GO:0003871">
    <property type="term" value="F:5-methyltetrahydropteroyltriglutamate-homocysteine S-methyltransferase activity"/>
    <property type="evidence" value="ECO:0007669"/>
    <property type="project" value="UniProtKB-EC"/>
</dbReference>
<dbReference type="CDD" id="cd03311">
    <property type="entry name" value="CIMS_C_terminal_like"/>
    <property type="match status" value="1"/>
</dbReference>
<dbReference type="NCBIfam" id="NF005085">
    <property type="entry name" value="PRK06520.1"/>
    <property type="match status" value="1"/>
</dbReference>
<keyword evidence="2" id="KW-0808">Transferase</keyword>
<keyword evidence="3" id="KW-1185">Reference proteome</keyword>
<protein>
    <submittedName>
        <fullName evidence="2">5-methyltetrahydropteroyltriglutamate--homocysteine S-methyltransferase</fullName>
        <ecNumber evidence="2">2.1.1.14</ecNumber>
    </submittedName>
</protein>
<dbReference type="RefSeq" id="WP_157293524.1">
    <property type="nucleotide sequence ID" value="NZ_JBHTCT010000038.1"/>
</dbReference>